<dbReference type="InterPro" id="IPR020568">
    <property type="entry name" value="Ribosomal_Su5_D2-typ_SF"/>
</dbReference>
<dbReference type="Pfam" id="PF08544">
    <property type="entry name" value="GHMP_kinases_C"/>
    <property type="match status" value="1"/>
</dbReference>
<gene>
    <name evidence="9" type="ORF">ABB05_14285</name>
</gene>
<dbReference type="InterPro" id="IPR014721">
    <property type="entry name" value="Ribsml_uS5_D2-typ_fold_subgr"/>
</dbReference>
<evidence type="ECO:0000256" key="5">
    <source>
        <dbReference type="ARBA" id="ARBA00022777"/>
    </source>
</evidence>
<evidence type="ECO:0000259" key="7">
    <source>
        <dbReference type="Pfam" id="PF00288"/>
    </source>
</evidence>
<dbReference type="UniPathway" id="UPA00057">
    <property type="reaction ID" value="UER00099"/>
</dbReference>
<accession>A0A177ZMX4</accession>
<dbReference type="PATRIC" id="fig|217031.6.peg.3071"/>
<dbReference type="GO" id="GO:0005524">
    <property type="term" value="F:ATP binding"/>
    <property type="evidence" value="ECO:0007669"/>
    <property type="project" value="UniProtKB-KW"/>
</dbReference>
<comment type="caution">
    <text evidence="9">The sequence shown here is derived from an EMBL/GenBank/DDBJ whole genome shotgun (WGS) entry which is preliminary data.</text>
</comment>
<keyword evidence="6" id="KW-0067">ATP-binding</keyword>
<name>A0A177ZMX4_9BACI</name>
<dbReference type="InterPro" id="IPR006204">
    <property type="entry name" value="GHMP_kinase_N_dom"/>
</dbReference>
<dbReference type="Pfam" id="PF00288">
    <property type="entry name" value="GHMP_kinases_N"/>
    <property type="match status" value="1"/>
</dbReference>
<dbReference type="PANTHER" id="PTHR31814:SF2">
    <property type="entry name" value="PHOSPHOMEVALONATE KINASE"/>
    <property type="match status" value="1"/>
</dbReference>
<evidence type="ECO:0000256" key="3">
    <source>
        <dbReference type="ARBA" id="ARBA00022679"/>
    </source>
</evidence>
<evidence type="ECO:0000313" key="9">
    <source>
        <dbReference type="EMBL" id="OAK69175.1"/>
    </source>
</evidence>
<proteinExistence type="predicted"/>
<dbReference type="InterPro" id="IPR005917">
    <property type="entry name" value="Pmev_kinase_bact"/>
</dbReference>
<dbReference type="Proteomes" id="UP000077881">
    <property type="component" value="Unassembled WGS sequence"/>
</dbReference>
<dbReference type="GO" id="GO:0004631">
    <property type="term" value="F:phosphomevalonate kinase activity"/>
    <property type="evidence" value="ECO:0007669"/>
    <property type="project" value="UniProtKB-EC"/>
</dbReference>
<dbReference type="EC" id="2.7.4.2" evidence="2"/>
<evidence type="ECO:0000256" key="2">
    <source>
        <dbReference type="ARBA" id="ARBA00012958"/>
    </source>
</evidence>
<dbReference type="Gene3D" id="3.30.70.890">
    <property type="entry name" value="GHMP kinase, C-terminal domain"/>
    <property type="match status" value="1"/>
</dbReference>
<dbReference type="GO" id="GO:0019287">
    <property type="term" value="P:isopentenyl diphosphate biosynthetic process, mevalonate pathway"/>
    <property type="evidence" value="ECO:0007669"/>
    <property type="project" value="UniProtKB-UniPathway"/>
</dbReference>
<comment type="pathway">
    <text evidence="1">Isoprenoid biosynthesis; isopentenyl diphosphate biosynthesis via mevalonate pathway; isopentenyl diphosphate from (R)-mevalonate: step 2/3.</text>
</comment>
<dbReference type="STRING" id="217031.ABB05_14285"/>
<dbReference type="InterPro" id="IPR036554">
    <property type="entry name" value="GHMP_kinase_C_sf"/>
</dbReference>
<feature type="domain" description="GHMP kinase C-terminal" evidence="8">
    <location>
        <begin position="284"/>
        <end position="350"/>
    </location>
</feature>
<dbReference type="InterPro" id="IPR035102">
    <property type="entry name" value="Phosphomevalonate_kinase"/>
</dbReference>
<evidence type="ECO:0000256" key="1">
    <source>
        <dbReference type="ARBA" id="ARBA00005017"/>
    </source>
</evidence>
<dbReference type="InterPro" id="IPR013750">
    <property type="entry name" value="GHMP_kinase_C_dom"/>
</dbReference>
<organism evidence="9 10">
    <name type="scientific">Lederbergia galactosidilytica</name>
    <dbReference type="NCBI Taxonomy" id="217031"/>
    <lineage>
        <taxon>Bacteria</taxon>
        <taxon>Bacillati</taxon>
        <taxon>Bacillota</taxon>
        <taxon>Bacilli</taxon>
        <taxon>Bacillales</taxon>
        <taxon>Bacillaceae</taxon>
        <taxon>Lederbergia</taxon>
    </lineage>
</organism>
<reference evidence="9 10" key="1">
    <citation type="submission" date="2015-05" db="EMBL/GenBank/DDBJ databases">
        <title>Comparison of genome.</title>
        <authorList>
            <person name="Zheng Z."/>
            <person name="Sun M."/>
        </authorList>
    </citation>
    <scope>NUCLEOTIDE SEQUENCE [LARGE SCALE GENOMIC DNA]</scope>
    <source>
        <strain evidence="9 10">G25-74</strain>
    </source>
</reference>
<evidence type="ECO:0000313" key="10">
    <source>
        <dbReference type="Proteomes" id="UP000077881"/>
    </source>
</evidence>
<dbReference type="NCBIfam" id="TIGR01220">
    <property type="entry name" value="Pmev_kin_Gr_pos"/>
    <property type="match status" value="1"/>
</dbReference>
<dbReference type="SUPFAM" id="SSF54211">
    <property type="entry name" value="Ribosomal protein S5 domain 2-like"/>
    <property type="match status" value="1"/>
</dbReference>
<feature type="domain" description="GHMP kinase N-terminal" evidence="7">
    <location>
        <begin position="94"/>
        <end position="177"/>
    </location>
</feature>
<dbReference type="EMBL" id="LDJR01000054">
    <property type="protein sequence ID" value="OAK69175.1"/>
    <property type="molecule type" value="Genomic_DNA"/>
</dbReference>
<dbReference type="Gene3D" id="3.30.230.10">
    <property type="match status" value="1"/>
</dbReference>
<evidence type="ECO:0000259" key="8">
    <source>
        <dbReference type="Pfam" id="PF08544"/>
    </source>
</evidence>
<evidence type="ECO:0000256" key="4">
    <source>
        <dbReference type="ARBA" id="ARBA00022741"/>
    </source>
</evidence>
<keyword evidence="10" id="KW-1185">Reference proteome</keyword>
<dbReference type="RefSeq" id="WP_064468407.1">
    <property type="nucleotide sequence ID" value="NZ_JAGGKH010000005.1"/>
</dbReference>
<sequence>MEKVFDSIEVKVPGKLFVAGEYAVTEPGQPSIVIAVDRYITAVIQESDKNEIYLPQWGMKKMAWEEEEHKNLWESNPKFAFIRAAILIWDQYIQEQNKIPIPFSLTITSELDDPSGRKYGLGSSAAVVVAVLTSLWELHKFESNASSKWTIFKLAAMAHYQTQGNGSCADIAASTFGHWLAYSAFDPSWLLKQIGTEISLTALMNKNWPGLSIKEITPPPSLQLCVGWTGNAAATGPMVRKVHQLKEKNPFYYQSFLQRSQKSVQNLFRSFDEQDCQMAIRSLRENREALLHLDQESKAGIETVEIRKLIEVAENYGSGKSSGAGGGDCGIAFVEGERAARELHEKWKEQNILPLSLQVSIMGAHVETKDDLS</sequence>
<keyword evidence="3" id="KW-0808">Transferase</keyword>
<dbReference type="SUPFAM" id="SSF55060">
    <property type="entry name" value="GHMP Kinase, C-terminal domain"/>
    <property type="match status" value="1"/>
</dbReference>
<dbReference type="AlphaFoldDB" id="A0A177ZMX4"/>
<dbReference type="PANTHER" id="PTHR31814">
    <property type="match status" value="1"/>
</dbReference>
<keyword evidence="5" id="KW-0418">Kinase</keyword>
<protein>
    <recommendedName>
        <fullName evidence="2">phosphomevalonate kinase</fullName>
        <ecNumber evidence="2">2.7.4.2</ecNumber>
    </recommendedName>
</protein>
<evidence type="ECO:0000256" key="6">
    <source>
        <dbReference type="ARBA" id="ARBA00022840"/>
    </source>
</evidence>
<keyword evidence="4" id="KW-0547">Nucleotide-binding</keyword>